<keyword evidence="1" id="KW-0479">Metal-binding</keyword>
<dbReference type="AlphaFoldDB" id="A0A6L2MMX2"/>
<dbReference type="SMART" id="SM00575">
    <property type="entry name" value="ZnF_PMZ"/>
    <property type="match status" value="1"/>
</dbReference>
<dbReference type="PANTHER" id="PTHR31973">
    <property type="entry name" value="POLYPROTEIN, PUTATIVE-RELATED"/>
    <property type="match status" value="1"/>
</dbReference>
<name>A0A6L2MMX2_TANCI</name>
<keyword evidence="3" id="KW-0862">Zinc</keyword>
<dbReference type="InterPro" id="IPR007527">
    <property type="entry name" value="Znf_SWIM"/>
</dbReference>
<keyword evidence="2 4" id="KW-0863">Zinc-finger</keyword>
<sequence length="367" mass="41818">MLRSYAAEIHNSNKGSTCKVGVDVMPDGKAYFSCFYVCFKTLREGWLEGCRRVISLDGCFLKTLCKGELLSAVGRDGLTIISDQHKGIIEAAKDVLPLLEHRQCARHIYARFEKIMQEIKDLSIEAHKHLMERNPESWSSAFLKQIEMREKHAKWADGMCPNIRKKVEKLKDHHRNWRVVSSSESGFEVRNGYEGFKVDERLRACTCRAWQLTGIPCQHGIAVLYFLHREPEEYVSECGIRIRGGVYIRGGSQYRNSLARPETRSATNEAERTGLRTVNGKVVRTKGRGDGSRFRMYPNGIRPIWGVSWDPVNGETMLGPLASQEELQYEEPVHVERRVSERLKLKCFKKKPESGPGLTEDGAISIE</sequence>
<dbReference type="Pfam" id="PF04434">
    <property type="entry name" value="SWIM"/>
    <property type="match status" value="1"/>
</dbReference>
<gene>
    <name evidence="6" type="ORF">Tci_047286</name>
</gene>
<accession>A0A6L2MMX2</accession>
<dbReference type="InterPro" id="IPR006564">
    <property type="entry name" value="Znf_PMZ"/>
</dbReference>
<evidence type="ECO:0000256" key="1">
    <source>
        <dbReference type="ARBA" id="ARBA00022723"/>
    </source>
</evidence>
<evidence type="ECO:0000256" key="2">
    <source>
        <dbReference type="ARBA" id="ARBA00022771"/>
    </source>
</evidence>
<dbReference type="PROSITE" id="PS50966">
    <property type="entry name" value="ZF_SWIM"/>
    <property type="match status" value="1"/>
</dbReference>
<comment type="caution">
    <text evidence="6">The sequence shown here is derived from an EMBL/GenBank/DDBJ whole genome shotgun (WGS) entry which is preliminary data.</text>
</comment>
<dbReference type="GO" id="GO:0008270">
    <property type="term" value="F:zinc ion binding"/>
    <property type="evidence" value="ECO:0007669"/>
    <property type="project" value="UniProtKB-KW"/>
</dbReference>
<feature type="domain" description="SWIM-type" evidence="5">
    <location>
        <begin position="196"/>
        <end position="228"/>
    </location>
</feature>
<evidence type="ECO:0000313" key="6">
    <source>
        <dbReference type="EMBL" id="GEU75308.1"/>
    </source>
</evidence>
<organism evidence="6">
    <name type="scientific">Tanacetum cinerariifolium</name>
    <name type="common">Dalmatian daisy</name>
    <name type="synonym">Chrysanthemum cinerariifolium</name>
    <dbReference type="NCBI Taxonomy" id="118510"/>
    <lineage>
        <taxon>Eukaryota</taxon>
        <taxon>Viridiplantae</taxon>
        <taxon>Streptophyta</taxon>
        <taxon>Embryophyta</taxon>
        <taxon>Tracheophyta</taxon>
        <taxon>Spermatophyta</taxon>
        <taxon>Magnoliopsida</taxon>
        <taxon>eudicotyledons</taxon>
        <taxon>Gunneridae</taxon>
        <taxon>Pentapetalae</taxon>
        <taxon>asterids</taxon>
        <taxon>campanulids</taxon>
        <taxon>Asterales</taxon>
        <taxon>Asteraceae</taxon>
        <taxon>Asteroideae</taxon>
        <taxon>Anthemideae</taxon>
        <taxon>Anthemidinae</taxon>
        <taxon>Tanacetum</taxon>
    </lineage>
</organism>
<evidence type="ECO:0000256" key="3">
    <source>
        <dbReference type="ARBA" id="ARBA00022833"/>
    </source>
</evidence>
<protein>
    <recommendedName>
        <fullName evidence="5">SWIM-type domain-containing protein</fullName>
    </recommendedName>
</protein>
<reference evidence="6" key="1">
    <citation type="journal article" date="2019" name="Sci. Rep.">
        <title>Draft genome of Tanacetum cinerariifolium, the natural source of mosquito coil.</title>
        <authorList>
            <person name="Yamashiro T."/>
            <person name="Shiraishi A."/>
            <person name="Satake H."/>
            <person name="Nakayama K."/>
        </authorList>
    </citation>
    <scope>NUCLEOTIDE SEQUENCE</scope>
</reference>
<evidence type="ECO:0000259" key="5">
    <source>
        <dbReference type="PROSITE" id="PS50966"/>
    </source>
</evidence>
<evidence type="ECO:0000256" key="4">
    <source>
        <dbReference type="PROSITE-ProRule" id="PRU00325"/>
    </source>
</evidence>
<dbReference type="PANTHER" id="PTHR31973:SF189">
    <property type="entry name" value="TRANSPOSASE, MUDR, PLANT, MULE TRANSPOSASE DOMAIN PROTEIN-RELATED"/>
    <property type="match status" value="1"/>
</dbReference>
<dbReference type="EMBL" id="BKCJ010007057">
    <property type="protein sequence ID" value="GEU75308.1"/>
    <property type="molecule type" value="Genomic_DNA"/>
</dbReference>
<proteinExistence type="predicted"/>